<dbReference type="RefSeq" id="WP_111355776.1">
    <property type="nucleotide sequence ID" value="NZ_NHSK01000059.1"/>
</dbReference>
<dbReference type="InterPro" id="IPR010753">
    <property type="entry name" value="DUF1330"/>
</dbReference>
<organism evidence="2 3">
    <name type="scientific">Rhodoplanes elegans</name>
    <dbReference type="NCBI Taxonomy" id="29408"/>
    <lineage>
        <taxon>Bacteria</taxon>
        <taxon>Pseudomonadati</taxon>
        <taxon>Pseudomonadota</taxon>
        <taxon>Alphaproteobacteria</taxon>
        <taxon>Hyphomicrobiales</taxon>
        <taxon>Nitrobacteraceae</taxon>
        <taxon>Rhodoplanes</taxon>
    </lineage>
</organism>
<protein>
    <recommendedName>
        <fullName evidence="1">DUF1330 domain-containing protein</fullName>
    </recommendedName>
</protein>
<accession>A0A327KQ83</accession>
<comment type="caution">
    <text evidence="2">The sequence shown here is derived from an EMBL/GenBank/DDBJ whole genome shotgun (WGS) entry which is preliminary data.</text>
</comment>
<sequence length="97" mass="10433">MPKGYWVTTYRSIKDPAKVAAYAALAGPVMTEYGCRYLCRGPAAVAHEQGVKERVVVGEFPSLAAAIACHDSPGYQKALEVLADGAVRDMRFVEGVE</sequence>
<feature type="domain" description="DUF1330" evidence="1">
    <location>
        <begin position="3"/>
        <end position="96"/>
    </location>
</feature>
<dbReference type="AlphaFoldDB" id="A0A327KQ83"/>
<proteinExistence type="predicted"/>
<dbReference type="Gene3D" id="3.30.70.100">
    <property type="match status" value="1"/>
</dbReference>
<evidence type="ECO:0000313" key="2">
    <source>
        <dbReference type="EMBL" id="RAI41060.1"/>
    </source>
</evidence>
<dbReference type="SUPFAM" id="SSF54909">
    <property type="entry name" value="Dimeric alpha+beta barrel"/>
    <property type="match status" value="1"/>
</dbReference>
<dbReference type="EMBL" id="NPEU01000026">
    <property type="protein sequence ID" value="RAI41060.1"/>
    <property type="molecule type" value="Genomic_DNA"/>
</dbReference>
<reference evidence="2 3" key="1">
    <citation type="submission" date="2017-07" db="EMBL/GenBank/DDBJ databases">
        <title>Draft Genome Sequences of Select Purple Nonsulfur Bacteria.</title>
        <authorList>
            <person name="Lasarre B."/>
            <person name="Mckinlay J.B."/>
        </authorList>
    </citation>
    <scope>NUCLEOTIDE SEQUENCE [LARGE SCALE GENOMIC DNA]</scope>
    <source>
        <strain evidence="2 3">DSM 11907</strain>
    </source>
</reference>
<evidence type="ECO:0000313" key="3">
    <source>
        <dbReference type="Proteomes" id="UP000248863"/>
    </source>
</evidence>
<dbReference type="PANTHER" id="PTHR41521">
    <property type="match status" value="1"/>
</dbReference>
<dbReference type="Proteomes" id="UP000248863">
    <property type="component" value="Unassembled WGS sequence"/>
</dbReference>
<gene>
    <name evidence="2" type="ORF">CH338_04325</name>
</gene>
<dbReference type="InterPro" id="IPR011008">
    <property type="entry name" value="Dimeric_a/b-barrel"/>
</dbReference>
<dbReference type="PANTHER" id="PTHR41521:SF4">
    <property type="entry name" value="BLR0684 PROTEIN"/>
    <property type="match status" value="1"/>
</dbReference>
<dbReference type="Pfam" id="PF07045">
    <property type="entry name" value="DUF1330"/>
    <property type="match status" value="1"/>
</dbReference>
<dbReference type="OrthoDB" id="9806380at2"/>
<name>A0A327KQ83_9BRAD</name>
<keyword evidence="3" id="KW-1185">Reference proteome</keyword>
<evidence type="ECO:0000259" key="1">
    <source>
        <dbReference type="Pfam" id="PF07045"/>
    </source>
</evidence>